<dbReference type="InterPro" id="IPR043128">
    <property type="entry name" value="Rev_trsase/Diguanyl_cyclase"/>
</dbReference>
<evidence type="ECO:0000259" key="3">
    <source>
        <dbReference type="PROSITE" id="PS50887"/>
    </source>
</evidence>
<dbReference type="PANTHER" id="PTHR44757">
    <property type="entry name" value="DIGUANYLATE CYCLASE DGCP"/>
    <property type="match status" value="1"/>
</dbReference>
<dbReference type="GO" id="GO:0006355">
    <property type="term" value="P:regulation of DNA-templated transcription"/>
    <property type="evidence" value="ECO:0007669"/>
    <property type="project" value="InterPro"/>
</dbReference>
<dbReference type="SMART" id="SM00091">
    <property type="entry name" value="PAS"/>
    <property type="match status" value="2"/>
</dbReference>
<dbReference type="InterPro" id="IPR000014">
    <property type="entry name" value="PAS"/>
</dbReference>
<dbReference type="InterPro" id="IPR000160">
    <property type="entry name" value="GGDEF_dom"/>
</dbReference>
<evidence type="ECO:0000259" key="2">
    <source>
        <dbReference type="PROSITE" id="PS50112"/>
    </source>
</evidence>
<organism evidence="4">
    <name type="scientific">freshwater metagenome</name>
    <dbReference type="NCBI Taxonomy" id="449393"/>
    <lineage>
        <taxon>unclassified sequences</taxon>
        <taxon>metagenomes</taxon>
        <taxon>ecological metagenomes</taxon>
    </lineage>
</organism>
<dbReference type="NCBIfam" id="TIGR00254">
    <property type="entry name" value="GGDEF"/>
    <property type="match status" value="1"/>
</dbReference>
<dbReference type="SUPFAM" id="SSF55785">
    <property type="entry name" value="PYP-like sensor domain (PAS domain)"/>
    <property type="match status" value="2"/>
</dbReference>
<dbReference type="SUPFAM" id="SSF55073">
    <property type="entry name" value="Nucleotide cyclase"/>
    <property type="match status" value="1"/>
</dbReference>
<evidence type="ECO:0000256" key="1">
    <source>
        <dbReference type="SAM" id="Phobius"/>
    </source>
</evidence>
<keyword evidence="1" id="KW-0812">Transmembrane</keyword>
<dbReference type="PROSITE" id="PS50887">
    <property type="entry name" value="GGDEF"/>
    <property type="match status" value="1"/>
</dbReference>
<dbReference type="CDD" id="cd00130">
    <property type="entry name" value="PAS"/>
    <property type="match status" value="2"/>
</dbReference>
<dbReference type="CDD" id="cd01949">
    <property type="entry name" value="GGDEF"/>
    <property type="match status" value="1"/>
</dbReference>
<keyword evidence="1" id="KW-1133">Transmembrane helix</keyword>
<dbReference type="InterPro" id="IPR035965">
    <property type="entry name" value="PAS-like_dom_sf"/>
</dbReference>
<sequence>MDPWASTSQGRRFGTWRPTSVSAPIVLGAILLVLVASVTFVESLTTRRLLADHWLEVTALVAFGSVAVALAWQSQRHLEELLSSEARYRLLAENSSDFVSMSDEEAVVTWISPTVTSATGWPTESLLGHSLMDFIHPGDKEVLRDSFGPHAEDEVVHTRVRFRLPDGTFRWLARSARDIVADDGSVRRRVSGWRDIDDVVTAERAVMASEARYRLIAEHSSDIVLSWDRNGRIDWVSPSISSILGWPAHEVIGRTPASLVHPDDLVSMPASQRDAYARGARDGRGEARYATADGNWRWMTRAGKPLVSDRGEPLGGVLALHDFESEHQALELLRFQATHDGLTELTNRHEFLARLTTMLGSNRRSEDRMAVMFIDIDGLKDLNDTYGHGAGDKAIVHVAQQIAGQVRAGDLAARLGGDEFVAALRDLREVSDAESVALAILDSITEPLTLEEEGVTLTLSLSLSIGLTVAKPGEDPDTVLRRADRALYRAKREGGAQLITYDAAHDDGLPSVDVRDIERRARARHVT</sequence>
<evidence type="ECO:0000313" key="4">
    <source>
        <dbReference type="EMBL" id="CAB4845839.1"/>
    </source>
</evidence>
<dbReference type="SMART" id="SM00267">
    <property type="entry name" value="GGDEF"/>
    <property type="match status" value="1"/>
</dbReference>
<dbReference type="InterPro" id="IPR013767">
    <property type="entry name" value="PAS_fold"/>
</dbReference>
<dbReference type="Gene3D" id="3.30.70.270">
    <property type="match status" value="1"/>
</dbReference>
<dbReference type="Gene3D" id="3.30.450.20">
    <property type="entry name" value="PAS domain"/>
    <property type="match status" value="2"/>
</dbReference>
<keyword evidence="1" id="KW-0472">Membrane</keyword>
<dbReference type="PANTHER" id="PTHR44757:SF2">
    <property type="entry name" value="BIOFILM ARCHITECTURE MAINTENANCE PROTEIN MBAA"/>
    <property type="match status" value="1"/>
</dbReference>
<gene>
    <name evidence="4" type="ORF">UFOPK3268_00010</name>
</gene>
<feature type="domain" description="GGDEF" evidence="3">
    <location>
        <begin position="367"/>
        <end position="503"/>
    </location>
</feature>
<dbReference type="Pfam" id="PF00990">
    <property type="entry name" value="GGDEF"/>
    <property type="match status" value="1"/>
</dbReference>
<reference evidence="4" key="1">
    <citation type="submission" date="2020-05" db="EMBL/GenBank/DDBJ databases">
        <authorList>
            <person name="Chiriac C."/>
            <person name="Salcher M."/>
            <person name="Ghai R."/>
            <person name="Kavagutti S V."/>
        </authorList>
    </citation>
    <scope>NUCLEOTIDE SEQUENCE</scope>
</reference>
<feature type="domain" description="PAS" evidence="2">
    <location>
        <begin position="209"/>
        <end position="279"/>
    </location>
</feature>
<dbReference type="PROSITE" id="PS50112">
    <property type="entry name" value="PAS"/>
    <property type="match status" value="2"/>
</dbReference>
<accession>A0A6J7BPC4</accession>
<dbReference type="InterPro" id="IPR013655">
    <property type="entry name" value="PAS_fold_3"/>
</dbReference>
<name>A0A6J7BPC4_9ZZZZ</name>
<feature type="transmembrane region" description="Helical" evidence="1">
    <location>
        <begin position="53"/>
        <end position="72"/>
    </location>
</feature>
<proteinExistence type="predicted"/>
<dbReference type="EMBL" id="CAFBIZ010000001">
    <property type="protein sequence ID" value="CAB4845839.1"/>
    <property type="molecule type" value="Genomic_DNA"/>
</dbReference>
<dbReference type="Pfam" id="PF08447">
    <property type="entry name" value="PAS_3"/>
    <property type="match status" value="1"/>
</dbReference>
<dbReference type="InterPro" id="IPR052155">
    <property type="entry name" value="Biofilm_reg_signaling"/>
</dbReference>
<dbReference type="InterPro" id="IPR029787">
    <property type="entry name" value="Nucleotide_cyclase"/>
</dbReference>
<feature type="transmembrane region" description="Helical" evidence="1">
    <location>
        <begin position="20"/>
        <end position="41"/>
    </location>
</feature>
<protein>
    <submittedName>
        <fullName evidence="4">Unannotated protein</fullName>
    </submittedName>
</protein>
<dbReference type="AlphaFoldDB" id="A0A6J7BPC4"/>
<dbReference type="NCBIfam" id="TIGR00229">
    <property type="entry name" value="sensory_box"/>
    <property type="match status" value="2"/>
</dbReference>
<dbReference type="Pfam" id="PF00989">
    <property type="entry name" value="PAS"/>
    <property type="match status" value="1"/>
</dbReference>
<feature type="domain" description="PAS" evidence="2">
    <location>
        <begin position="84"/>
        <end position="154"/>
    </location>
</feature>